<sequence>MAYVDFSNQMTVQTGLQQVAAPAVPEERLSALEWAVVALARRDRVASLKAPGALSIALGKVFGSAGRGPHLADPRLEALRRIAVLTWHKGFAIPAREVDRFVSAGFSLGQYETLATSIGISRTQRGAAA</sequence>
<name>A0ABX0XMB1_9SPHN</name>
<gene>
    <name evidence="1" type="ORF">GGR88_001919</name>
</gene>
<protein>
    <recommendedName>
        <fullName evidence="3">HTH araC/xylS-type domain-containing protein</fullName>
    </recommendedName>
</protein>
<reference evidence="1 2" key="1">
    <citation type="submission" date="2020-03" db="EMBL/GenBank/DDBJ databases">
        <title>Genomic Encyclopedia of Type Strains, Phase IV (KMG-IV): sequencing the most valuable type-strain genomes for metagenomic binning, comparative biology and taxonomic classification.</title>
        <authorList>
            <person name="Goeker M."/>
        </authorList>
    </citation>
    <scope>NUCLEOTIDE SEQUENCE [LARGE SCALE GENOMIC DNA]</scope>
    <source>
        <strain evidence="1 2">DSM 27651</strain>
    </source>
</reference>
<evidence type="ECO:0000313" key="2">
    <source>
        <dbReference type="Proteomes" id="UP000734218"/>
    </source>
</evidence>
<organism evidence="1 2">
    <name type="scientific">Sphingomonas jejuensis</name>
    <dbReference type="NCBI Taxonomy" id="904715"/>
    <lineage>
        <taxon>Bacteria</taxon>
        <taxon>Pseudomonadati</taxon>
        <taxon>Pseudomonadota</taxon>
        <taxon>Alphaproteobacteria</taxon>
        <taxon>Sphingomonadales</taxon>
        <taxon>Sphingomonadaceae</taxon>
        <taxon>Sphingomonas</taxon>
    </lineage>
</organism>
<keyword evidence="2" id="KW-1185">Reference proteome</keyword>
<accession>A0ABX0XMB1</accession>
<comment type="caution">
    <text evidence="1">The sequence shown here is derived from an EMBL/GenBank/DDBJ whole genome shotgun (WGS) entry which is preliminary data.</text>
</comment>
<evidence type="ECO:0000313" key="1">
    <source>
        <dbReference type="EMBL" id="NJC34405.1"/>
    </source>
</evidence>
<dbReference type="EMBL" id="JAATJE010000002">
    <property type="protein sequence ID" value="NJC34405.1"/>
    <property type="molecule type" value="Genomic_DNA"/>
</dbReference>
<proteinExistence type="predicted"/>
<dbReference type="RefSeq" id="WP_167954490.1">
    <property type="nucleotide sequence ID" value="NZ_JAATJE010000002.1"/>
</dbReference>
<evidence type="ECO:0008006" key="3">
    <source>
        <dbReference type="Google" id="ProtNLM"/>
    </source>
</evidence>
<dbReference type="Proteomes" id="UP000734218">
    <property type="component" value="Unassembled WGS sequence"/>
</dbReference>